<organism evidence="2 3">
    <name type="scientific">Nannocystis exedens</name>
    <dbReference type="NCBI Taxonomy" id="54"/>
    <lineage>
        <taxon>Bacteria</taxon>
        <taxon>Pseudomonadati</taxon>
        <taxon>Myxococcota</taxon>
        <taxon>Polyangia</taxon>
        <taxon>Nannocystales</taxon>
        <taxon>Nannocystaceae</taxon>
        <taxon>Nannocystis</taxon>
    </lineage>
</organism>
<dbReference type="RefSeq" id="WP_096330964.1">
    <property type="nucleotide sequence ID" value="NZ_FOMX01000025.1"/>
</dbReference>
<gene>
    <name evidence="2" type="ORF">SAMN02745121_06465</name>
</gene>
<dbReference type="AlphaFoldDB" id="A0A1I2F6P4"/>
<evidence type="ECO:0000256" key="1">
    <source>
        <dbReference type="SAM" id="MobiDB-lite"/>
    </source>
</evidence>
<feature type="region of interest" description="Disordered" evidence="1">
    <location>
        <begin position="39"/>
        <end position="87"/>
    </location>
</feature>
<keyword evidence="3" id="KW-1185">Reference proteome</keyword>
<evidence type="ECO:0000313" key="3">
    <source>
        <dbReference type="Proteomes" id="UP000199400"/>
    </source>
</evidence>
<name>A0A1I2F6P4_9BACT</name>
<dbReference type="EMBL" id="FOMX01000025">
    <property type="protein sequence ID" value="SFF00649.1"/>
    <property type="molecule type" value="Genomic_DNA"/>
</dbReference>
<dbReference type="PROSITE" id="PS51257">
    <property type="entry name" value="PROKAR_LIPOPROTEIN"/>
    <property type="match status" value="1"/>
</dbReference>
<accession>A0A1I2F6P4</accession>
<sequence length="361" mass="37374">MNRKSFTAILLGGALAGGCSKPNPLFLDTWDVVTDSGSVSQTSAVTAEPTTIEPPTTTTTDPPVTTTSSGSITGTSDALTTDEPLPTTETTGDSFLCEAADLDMEGCCLVDIVVEADTFFSDALDGVAEGCQLSPLPVEYEKLACQHVSFGKAPVVAVFKDDGMSGTAVSGTSMMALRFPTKNGQLVSQMHGPVATELIKSIELVVWAMYDPSVYKDLTFAVHALHPDLGWIEGDDGGATACVNGRASFACRECGATVGGECPASWGMAPQPIQNDAEPLGVVAAVSDGNTGLAPIDLEPLGAPTDWVPQLTGGGLVIVPNSTTYKGEPLPALVPWPGVSIEAREGLSDADPRLRARVCKP</sequence>
<reference evidence="3" key="1">
    <citation type="submission" date="2016-10" db="EMBL/GenBank/DDBJ databases">
        <authorList>
            <person name="Varghese N."/>
            <person name="Submissions S."/>
        </authorList>
    </citation>
    <scope>NUCLEOTIDE SEQUENCE [LARGE SCALE GENOMIC DNA]</scope>
    <source>
        <strain evidence="3">ATCC 25963</strain>
    </source>
</reference>
<dbReference type="Proteomes" id="UP000199400">
    <property type="component" value="Unassembled WGS sequence"/>
</dbReference>
<proteinExistence type="predicted"/>
<feature type="compositionally biased region" description="Low complexity" evidence="1">
    <location>
        <begin position="44"/>
        <end position="87"/>
    </location>
</feature>
<protein>
    <submittedName>
        <fullName evidence="2">Uncharacterized protein</fullName>
    </submittedName>
</protein>
<evidence type="ECO:0000313" key="2">
    <source>
        <dbReference type="EMBL" id="SFF00649.1"/>
    </source>
</evidence>